<keyword evidence="1" id="KW-0812">Transmembrane</keyword>
<keyword evidence="1" id="KW-0472">Membrane</keyword>
<feature type="transmembrane region" description="Helical" evidence="1">
    <location>
        <begin position="33"/>
        <end position="56"/>
    </location>
</feature>
<name>A0A0F9RAZ9_9ZZZZ</name>
<accession>A0A0F9RAZ9</accession>
<evidence type="ECO:0000313" key="2">
    <source>
        <dbReference type="EMBL" id="KKN14543.1"/>
    </source>
</evidence>
<reference evidence="2" key="1">
    <citation type="journal article" date="2015" name="Nature">
        <title>Complex archaea that bridge the gap between prokaryotes and eukaryotes.</title>
        <authorList>
            <person name="Spang A."/>
            <person name="Saw J.H."/>
            <person name="Jorgensen S.L."/>
            <person name="Zaremba-Niedzwiedzka K."/>
            <person name="Martijn J."/>
            <person name="Lind A.E."/>
            <person name="van Eijk R."/>
            <person name="Schleper C."/>
            <person name="Guy L."/>
            <person name="Ettema T.J."/>
        </authorList>
    </citation>
    <scope>NUCLEOTIDE SEQUENCE</scope>
</reference>
<protein>
    <submittedName>
        <fullName evidence="2">Uncharacterized protein</fullName>
    </submittedName>
</protein>
<dbReference type="EMBL" id="LAZR01003806">
    <property type="protein sequence ID" value="KKN14543.1"/>
    <property type="molecule type" value="Genomic_DNA"/>
</dbReference>
<comment type="caution">
    <text evidence="2">The sequence shown here is derived from an EMBL/GenBank/DDBJ whole genome shotgun (WGS) entry which is preliminary data.</text>
</comment>
<proteinExistence type="predicted"/>
<sequence>MKIRRSKESIETFRAKLLLAARGYSARKRATRWLDIIGFVALSVATIGMIAVWMRILF</sequence>
<organism evidence="2">
    <name type="scientific">marine sediment metagenome</name>
    <dbReference type="NCBI Taxonomy" id="412755"/>
    <lineage>
        <taxon>unclassified sequences</taxon>
        <taxon>metagenomes</taxon>
        <taxon>ecological metagenomes</taxon>
    </lineage>
</organism>
<dbReference type="AlphaFoldDB" id="A0A0F9RAZ9"/>
<gene>
    <name evidence="2" type="ORF">LCGC14_0995100</name>
</gene>
<evidence type="ECO:0000256" key="1">
    <source>
        <dbReference type="SAM" id="Phobius"/>
    </source>
</evidence>
<keyword evidence="1" id="KW-1133">Transmembrane helix</keyword>